<dbReference type="InterPro" id="IPR027417">
    <property type="entry name" value="P-loop_NTPase"/>
</dbReference>
<dbReference type="InterPro" id="IPR006762">
    <property type="entry name" value="Gtr1_RagA"/>
</dbReference>
<gene>
    <name evidence="4" type="ORF">RS030_71096</name>
</gene>
<evidence type="ECO:0000313" key="4">
    <source>
        <dbReference type="EMBL" id="KAK6588045.1"/>
    </source>
</evidence>
<keyword evidence="5" id="KW-1185">Reference proteome</keyword>
<dbReference type="GO" id="GO:0010507">
    <property type="term" value="P:negative regulation of autophagy"/>
    <property type="evidence" value="ECO:0007669"/>
    <property type="project" value="TreeGrafter"/>
</dbReference>
<dbReference type="PANTHER" id="PTHR11259">
    <property type="entry name" value="RAS-RELATED GTP BINDING RAG/GTR YEAST"/>
    <property type="match status" value="1"/>
</dbReference>
<keyword evidence="2" id="KW-0547">Nucleotide-binding</keyword>
<dbReference type="GO" id="GO:0005764">
    <property type="term" value="C:lysosome"/>
    <property type="evidence" value="ECO:0007669"/>
    <property type="project" value="TreeGrafter"/>
</dbReference>
<dbReference type="PANTHER" id="PTHR11259:SF1">
    <property type="entry name" value="RAS-RELATED GTP-BINDING PROTEIN"/>
    <property type="match status" value="1"/>
</dbReference>
<dbReference type="Gene3D" id="3.30.450.190">
    <property type="match status" value="1"/>
</dbReference>
<evidence type="ECO:0000256" key="1">
    <source>
        <dbReference type="ARBA" id="ARBA00007756"/>
    </source>
</evidence>
<protein>
    <submittedName>
        <fullName evidence="4">Uncharacterized protein</fullName>
    </submittedName>
</protein>
<dbReference type="Pfam" id="PF04670">
    <property type="entry name" value="Gtr1_RagA"/>
    <property type="match status" value="1"/>
</dbReference>
<evidence type="ECO:0000256" key="2">
    <source>
        <dbReference type="ARBA" id="ARBA00022741"/>
    </source>
</evidence>
<organism evidence="4 5">
    <name type="scientific">Cryptosporidium xiaoi</name>
    <dbReference type="NCBI Taxonomy" id="659607"/>
    <lineage>
        <taxon>Eukaryota</taxon>
        <taxon>Sar</taxon>
        <taxon>Alveolata</taxon>
        <taxon>Apicomplexa</taxon>
        <taxon>Conoidasida</taxon>
        <taxon>Coccidia</taxon>
        <taxon>Eucoccidiorida</taxon>
        <taxon>Eimeriorina</taxon>
        <taxon>Cryptosporidiidae</taxon>
        <taxon>Cryptosporidium</taxon>
    </lineage>
</organism>
<dbReference type="GO" id="GO:0005634">
    <property type="term" value="C:nucleus"/>
    <property type="evidence" value="ECO:0007669"/>
    <property type="project" value="TreeGrafter"/>
</dbReference>
<name>A0AAV9XTH0_9CRYT</name>
<dbReference type="GO" id="GO:0005525">
    <property type="term" value="F:GTP binding"/>
    <property type="evidence" value="ECO:0007669"/>
    <property type="project" value="UniProtKB-KW"/>
</dbReference>
<dbReference type="Proteomes" id="UP001311799">
    <property type="component" value="Unassembled WGS sequence"/>
</dbReference>
<proteinExistence type="inferred from homology"/>
<accession>A0AAV9XTH0</accession>
<dbReference type="SUPFAM" id="SSF52540">
    <property type="entry name" value="P-loop containing nucleoside triphosphate hydrolases"/>
    <property type="match status" value="1"/>
</dbReference>
<dbReference type="EMBL" id="JAWDEY010000035">
    <property type="protein sequence ID" value="KAK6588045.1"/>
    <property type="molecule type" value="Genomic_DNA"/>
</dbReference>
<comment type="caution">
    <text evidence="4">The sequence shown here is derived from an EMBL/GenBank/DDBJ whole genome shotgun (WGS) entry which is preliminary data.</text>
</comment>
<dbReference type="GO" id="GO:0003924">
    <property type="term" value="F:GTPase activity"/>
    <property type="evidence" value="ECO:0007669"/>
    <property type="project" value="TreeGrafter"/>
</dbReference>
<reference evidence="4 5" key="1">
    <citation type="submission" date="2023-10" db="EMBL/GenBank/DDBJ databases">
        <title>Comparative genomics analysis reveals potential genetic determinants of host preference in Cryptosporidium xiaoi.</title>
        <authorList>
            <person name="Xiao L."/>
            <person name="Li J."/>
        </authorList>
    </citation>
    <scope>NUCLEOTIDE SEQUENCE [LARGE SCALE GENOMIC DNA]</scope>
    <source>
        <strain evidence="4 5">52996</strain>
    </source>
</reference>
<evidence type="ECO:0000313" key="5">
    <source>
        <dbReference type="Proteomes" id="UP001311799"/>
    </source>
</evidence>
<dbReference type="GO" id="GO:1904263">
    <property type="term" value="P:positive regulation of TORC1 signaling"/>
    <property type="evidence" value="ECO:0007669"/>
    <property type="project" value="TreeGrafter"/>
</dbReference>
<dbReference type="InterPro" id="IPR039397">
    <property type="entry name" value="RagA/B"/>
</dbReference>
<dbReference type="Gene3D" id="3.40.50.300">
    <property type="entry name" value="P-loop containing nucleotide triphosphate hydrolases"/>
    <property type="match status" value="1"/>
</dbReference>
<dbReference type="CDD" id="cd11384">
    <property type="entry name" value="RagA_like"/>
    <property type="match status" value="1"/>
</dbReference>
<dbReference type="GO" id="GO:0009267">
    <property type="term" value="P:cellular response to starvation"/>
    <property type="evidence" value="ECO:0007669"/>
    <property type="project" value="TreeGrafter"/>
</dbReference>
<dbReference type="GO" id="GO:1990131">
    <property type="term" value="C:Gtr1-Gtr2 GTPase complex"/>
    <property type="evidence" value="ECO:0007669"/>
    <property type="project" value="TreeGrafter"/>
</dbReference>
<comment type="similarity">
    <text evidence="1">Belongs to the GTR/RAG GTP-binding protein family.</text>
</comment>
<dbReference type="AlphaFoldDB" id="A0AAV9XTH0"/>
<keyword evidence="3" id="KW-0342">GTP-binding</keyword>
<evidence type="ECO:0000256" key="3">
    <source>
        <dbReference type="ARBA" id="ARBA00023134"/>
    </source>
</evidence>
<sequence>MTSDRKKVLLMGRAGAGKTSMRSIIFANYLPKDTTRLTATNNIEHSHLRFFGNLVLSLWDCGGQDIFMENYFESQREHIFRSTQVLIYVMEVRKMTNTSSKQIMKDLEQDFVYFRNTVDNLKLLSPQSNLFCLIHKMDILSTNEKELAVEYYKREIGKIAGDMSYRVFPTTIWDETLFAAWSEIVYALIPNVGLLENNLKMLAETCNAIELVLFERSTFLVISHSESSNLLDSIRHKSRFERVSNICKQFKLTCAKSQTNFVGIKLETSEFSCIIKRFTQNSYILAVINDKGKF</sequence>